<proteinExistence type="predicted"/>
<dbReference type="EMBL" id="CP069039">
    <property type="protein sequence ID" value="QRD04620.1"/>
    <property type="molecule type" value="Genomic_DNA"/>
</dbReference>
<dbReference type="AlphaFoldDB" id="A0A7U2FG34"/>
<gene>
    <name evidence="1" type="ORF">JI435_421490</name>
</gene>
<name>A0A7U2FG34_PHANO</name>
<organism evidence="1 2">
    <name type="scientific">Phaeosphaeria nodorum (strain SN15 / ATCC MYA-4574 / FGSC 10173)</name>
    <name type="common">Glume blotch fungus</name>
    <name type="synonym">Parastagonospora nodorum</name>
    <dbReference type="NCBI Taxonomy" id="321614"/>
    <lineage>
        <taxon>Eukaryota</taxon>
        <taxon>Fungi</taxon>
        <taxon>Dikarya</taxon>
        <taxon>Ascomycota</taxon>
        <taxon>Pezizomycotina</taxon>
        <taxon>Dothideomycetes</taxon>
        <taxon>Pleosporomycetidae</taxon>
        <taxon>Pleosporales</taxon>
        <taxon>Pleosporineae</taxon>
        <taxon>Phaeosphaeriaceae</taxon>
        <taxon>Parastagonospora</taxon>
    </lineage>
</organism>
<evidence type="ECO:0000313" key="2">
    <source>
        <dbReference type="Proteomes" id="UP000663193"/>
    </source>
</evidence>
<sequence length="56" mass="6333">MFRWIGPRLELSSRQRTSWSRGPGINVCSRDGSVLKIAMKPVSSSFARVGRERVVQ</sequence>
<accession>A0A7U2FG34</accession>
<reference evidence="2" key="1">
    <citation type="journal article" date="2021" name="BMC Genomics">
        <title>Chromosome-level genome assembly and manually-curated proteome of model necrotroph Parastagonospora nodorum Sn15 reveals a genome-wide trove of candidate effector homologs, and redundancy of virulence-related functions within an accessory chromosome.</title>
        <authorList>
            <person name="Bertazzoni S."/>
            <person name="Jones D.A.B."/>
            <person name="Phan H.T."/>
            <person name="Tan K.-C."/>
            <person name="Hane J.K."/>
        </authorList>
    </citation>
    <scope>NUCLEOTIDE SEQUENCE [LARGE SCALE GENOMIC DNA]</scope>
    <source>
        <strain evidence="2">SN15 / ATCC MYA-4574 / FGSC 10173)</strain>
    </source>
</reference>
<evidence type="ECO:0000313" key="1">
    <source>
        <dbReference type="EMBL" id="QRD04620.1"/>
    </source>
</evidence>
<protein>
    <submittedName>
        <fullName evidence="1">Uncharacterized protein</fullName>
    </submittedName>
</protein>
<dbReference type="VEuPathDB" id="FungiDB:JI435_421490"/>
<dbReference type="Proteomes" id="UP000663193">
    <property type="component" value="Chromosome 17"/>
</dbReference>
<keyword evidence="2" id="KW-1185">Reference proteome</keyword>